<dbReference type="RefSeq" id="WP_021822292.1">
    <property type="nucleotide sequence ID" value="NZ_CP017889.1"/>
</dbReference>
<dbReference type="Pfam" id="PF04796">
    <property type="entry name" value="RepA_C"/>
    <property type="match status" value="1"/>
</dbReference>
<proteinExistence type="predicted"/>
<name>A0A1W6W4Z6_VIBAL</name>
<evidence type="ECO:0000256" key="1">
    <source>
        <dbReference type="SAM" id="MobiDB-lite"/>
    </source>
</evidence>
<dbReference type="AlphaFoldDB" id="A0A1W6W4Z6"/>
<organism evidence="2">
    <name type="scientific">Vibrio alginolyticus</name>
    <dbReference type="NCBI Taxonomy" id="663"/>
    <lineage>
        <taxon>Bacteria</taxon>
        <taxon>Pseudomonadati</taxon>
        <taxon>Pseudomonadota</taxon>
        <taxon>Gammaproteobacteria</taxon>
        <taxon>Vibrionales</taxon>
        <taxon>Vibrionaceae</taxon>
        <taxon>Vibrio</taxon>
    </lineage>
</organism>
<feature type="region of interest" description="Disordered" evidence="1">
    <location>
        <begin position="316"/>
        <end position="337"/>
    </location>
</feature>
<protein>
    <submittedName>
        <fullName evidence="2">Plasmid encoded RepA protein</fullName>
    </submittedName>
</protein>
<accession>A0A1W6W4Z6</accession>
<dbReference type="InterPro" id="IPR006881">
    <property type="entry name" value="RepA_C"/>
</dbReference>
<dbReference type="EMBL" id="CP017902">
    <property type="protein sequence ID" value="ARP17492.1"/>
    <property type="molecule type" value="Genomic_DNA"/>
</dbReference>
<sequence length="337" mass="38369">MSFEDFMDTELLVSNKKKNVPVVRRKTKVEVRSSYLDSIIEIQECSAQEANELGFMARLLIQATMPHSKPESNEWSRKNGNFTMHMMAPSSVGLPFGCYARYLLLWVSTQAVRNKSKLDNGFITEQEARKLELGDSQSSFMKKLGVRSSGGENGPIGPFKDQMRRLFKTTISVSYTELNDESGYICEDETGARIADISHIWWSTKQSDQDSLGESWVELSPKFFQLITDKPVPLDMRVLRLIKRSPMAVDIYCWATYRVSYLKRSTIIPWLGLMGQFGANYATVKDFKQGFEGGLIKVQLAWPELDATPTEKGLLLKPSAPQVPRRTKRQIERDIEV</sequence>
<evidence type="ECO:0000313" key="2">
    <source>
        <dbReference type="EMBL" id="ARP17492.1"/>
    </source>
</evidence>
<gene>
    <name evidence="2" type="ORF">K05K4_06210</name>
</gene>
<reference evidence="2" key="1">
    <citation type="submission" date="2016-10" db="EMBL/GenBank/DDBJ databases">
        <title>The High Quality Genome of Vibrio alginolyticus K01M1.</title>
        <authorList>
            <person name="Wendling C."/>
            <person name="Chibani C.M."/>
            <person name="Hertel R."/>
            <person name="Sproer C."/>
            <person name="Bunk B."/>
            <person name="Overmann J."/>
            <person name="Roth O."/>
            <person name="Liesegang H."/>
        </authorList>
    </citation>
    <scope>NUCLEOTIDE SEQUENCE</scope>
    <source>
        <strain evidence="2">K05K4</strain>
    </source>
</reference>